<proteinExistence type="predicted"/>
<evidence type="ECO:0000313" key="3">
    <source>
        <dbReference type="Proteomes" id="UP000887226"/>
    </source>
</evidence>
<dbReference type="EMBL" id="MU254215">
    <property type="protein sequence ID" value="KAG9241416.1"/>
    <property type="molecule type" value="Genomic_DNA"/>
</dbReference>
<keyword evidence="1" id="KW-0472">Membrane</keyword>
<dbReference type="Proteomes" id="UP000887226">
    <property type="component" value="Unassembled WGS sequence"/>
</dbReference>
<sequence length="161" mass="18286">MLTEVPECHSIRANSSHLSILFPVQTFTAGFESQFSFYDGTFGLFFGVTALRVARPISIIVPVVAVLICLIISIYRRTRNQLGTNAKMMASMQFRDIDGIAVRKEYSDHPMSEETRMETGSEVREERYAARFGMLSEEEWIAGQSSGRLERATGYWAYCLY</sequence>
<accession>A0A9P7YX77</accession>
<name>A0A9P7YX77_9HELO</name>
<feature type="transmembrane region" description="Helical" evidence="1">
    <location>
        <begin position="53"/>
        <end position="75"/>
    </location>
</feature>
<comment type="caution">
    <text evidence="2">The sequence shown here is derived from an EMBL/GenBank/DDBJ whole genome shotgun (WGS) entry which is preliminary data.</text>
</comment>
<keyword evidence="1" id="KW-0812">Transmembrane</keyword>
<dbReference type="AlphaFoldDB" id="A0A9P7YX77"/>
<reference evidence="2" key="1">
    <citation type="journal article" date="2021" name="IMA Fungus">
        <title>Genomic characterization of three marine fungi, including Emericellopsis atlantica sp. nov. with signatures of a generalist lifestyle and marine biomass degradation.</title>
        <authorList>
            <person name="Hagestad O.C."/>
            <person name="Hou L."/>
            <person name="Andersen J.H."/>
            <person name="Hansen E.H."/>
            <person name="Altermark B."/>
            <person name="Li C."/>
            <person name="Kuhnert E."/>
            <person name="Cox R.J."/>
            <person name="Crous P.W."/>
            <person name="Spatafora J.W."/>
            <person name="Lail K."/>
            <person name="Amirebrahimi M."/>
            <person name="Lipzen A."/>
            <person name="Pangilinan J."/>
            <person name="Andreopoulos W."/>
            <person name="Hayes R.D."/>
            <person name="Ng V."/>
            <person name="Grigoriev I.V."/>
            <person name="Jackson S.A."/>
            <person name="Sutton T.D.S."/>
            <person name="Dobson A.D.W."/>
            <person name="Rama T."/>
        </authorList>
    </citation>
    <scope>NUCLEOTIDE SEQUENCE</scope>
    <source>
        <strain evidence="2">TRa3180A</strain>
    </source>
</reference>
<evidence type="ECO:0000256" key="1">
    <source>
        <dbReference type="SAM" id="Phobius"/>
    </source>
</evidence>
<organism evidence="2 3">
    <name type="scientific">Calycina marina</name>
    <dbReference type="NCBI Taxonomy" id="1763456"/>
    <lineage>
        <taxon>Eukaryota</taxon>
        <taxon>Fungi</taxon>
        <taxon>Dikarya</taxon>
        <taxon>Ascomycota</taxon>
        <taxon>Pezizomycotina</taxon>
        <taxon>Leotiomycetes</taxon>
        <taxon>Helotiales</taxon>
        <taxon>Pezizellaceae</taxon>
        <taxon>Calycina</taxon>
    </lineage>
</organism>
<keyword evidence="1" id="KW-1133">Transmembrane helix</keyword>
<keyword evidence="3" id="KW-1185">Reference proteome</keyword>
<gene>
    <name evidence="2" type="ORF">BJ878DRAFT_229354</name>
</gene>
<protein>
    <submittedName>
        <fullName evidence="2">Uncharacterized protein</fullName>
    </submittedName>
</protein>
<evidence type="ECO:0000313" key="2">
    <source>
        <dbReference type="EMBL" id="KAG9241416.1"/>
    </source>
</evidence>